<evidence type="ECO:0000313" key="3">
    <source>
        <dbReference type="Proteomes" id="UP000054630"/>
    </source>
</evidence>
<gene>
    <name evidence="2" type="ORF">T07_7949</name>
</gene>
<feature type="region of interest" description="Disordered" evidence="1">
    <location>
        <begin position="21"/>
        <end position="43"/>
    </location>
</feature>
<name>A0A0V0S2W0_9BILA</name>
<dbReference type="AlphaFoldDB" id="A0A0V0S2W0"/>
<proteinExistence type="predicted"/>
<organism evidence="2 3">
    <name type="scientific">Trichinella nelsoni</name>
    <dbReference type="NCBI Taxonomy" id="6336"/>
    <lineage>
        <taxon>Eukaryota</taxon>
        <taxon>Metazoa</taxon>
        <taxon>Ecdysozoa</taxon>
        <taxon>Nematoda</taxon>
        <taxon>Enoplea</taxon>
        <taxon>Dorylaimia</taxon>
        <taxon>Trichinellida</taxon>
        <taxon>Trichinellidae</taxon>
        <taxon>Trichinella</taxon>
    </lineage>
</organism>
<keyword evidence="3" id="KW-1185">Reference proteome</keyword>
<dbReference type="EMBL" id="JYDL01000043">
    <property type="protein sequence ID" value="KRX21036.1"/>
    <property type="molecule type" value="Genomic_DNA"/>
</dbReference>
<protein>
    <submittedName>
        <fullName evidence="2">Uncharacterized protein</fullName>
    </submittedName>
</protein>
<reference evidence="2 3" key="1">
    <citation type="submission" date="2015-01" db="EMBL/GenBank/DDBJ databases">
        <title>Evolution of Trichinella species and genotypes.</title>
        <authorList>
            <person name="Korhonen P.K."/>
            <person name="Edoardo P."/>
            <person name="Giuseppe L.R."/>
            <person name="Gasser R.B."/>
        </authorList>
    </citation>
    <scope>NUCLEOTIDE SEQUENCE [LARGE SCALE GENOMIC DNA]</scope>
    <source>
        <strain evidence="2">ISS37</strain>
    </source>
</reference>
<accession>A0A0V0S2W0</accession>
<comment type="caution">
    <text evidence="2">The sequence shown here is derived from an EMBL/GenBank/DDBJ whole genome shotgun (WGS) entry which is preliminary data.</text>
</comment>
<dbReference type="Proteomes" id="UP000054630">
    <property type="component" value="Unassembled WGS sequence"/>
</dbReference>
<evidence type="ECO:0000256" key="1">
    <source>
        <dbReference type="SAM" id="MobiDB-lite"/>
    </source>
</evidence>
<sequence length="155" mass="16977">MFAAVPRAILDRATIGFPLPASSQPRPGSASQPGCSSPGSASKTSVQPIVGSLQLYFGQTASHCGLLTLPMLEQLCCRLNMWWSGPADQRCLCVMHQSPRDQSPHEFQLLCDTLLQWETQSLYGGGEGFRSNQVHQRTRSTGFYAHVDHRAVGQF</sequence>
<evidence type="ECO:0000313" key="2">
    <source>
        <dbReference type="EMBL" id="KRX21036.1"/>
    </source>
</evidence>